<dbReference type="GO" id="GO:0043565">
    <property type="term" value="F:sequence-specific DNA binding"/>
    <property type="evidence" value="ECO:0007669"/>
    <property type="project" value="InterPro"/>
</dbReference>
<keyword evidence="1" id="KW-0805">Transcription regulation</keyword>
<dbReference type="PANTHER" id="PTHR47893:SF1">
    <property type="entry name" value="REGULATORY PROTEIN PCHR"/>
    <property type="match status" value="1"/>
</dbReference>
<dbReference type="InterPro" id="IPR018060">
    <property type="entry name" value="HTH_AraC"/>
</dbReference>
<sequence length="348" mass="40340">MIPIEVNSLPIAEVMSDISDAFDTTFTETCEEYYLDIPSHIGEGYIRGVNFDGGMAILQYDCLFFQEVEFQFTVDETHPLKFLYCLKGNLNHRFENSDEIHDIGQYQEAIVSSDFFNGHILRFKANIHTVINSLEITRKQFQRKIGCDLVTMDQDLQYLFNDIKAEKKFYHDGFYSLKLADLFREMQAFKGKDLLRKLFLEGKAYQMLTEQILQYEDDLNDISNRSILRQSEVAQIGKAVQFIKQNVSELDTIEHIGLEVGLNANKLQEGFQSLYGTTVNQYIQKTRLNLIKDLILNTDYSISEITDKAGLSSKSYLSKIFREEYGTSPSDYRKHYLESLLKKKEAKI</sequence>
<dbReference type="AlphaFoldDB" id="A0A831QPM3"/>
<evidence type="ECO:0000256" key="1">
    <source>
        <dbReference type="ARBA" id="ARBA00023015"/>
    </source>
</evidence>
<accession>A0A831QPM3</accession>
<evidence type="ECO:0000256" key="2">
    <source>
        <dbReference type="ARBA" id="ARBA00023125"/>
    </source>
</evidence>
<dbReference type="Gene3D" id="1.10.10.60">
    <property type="entry name" value="Homeodomain-like"/>
    <property type="match status" value="2"/>
</dbReference>
<dbReference type="GO" id="GO:0003700">
    <property type="term" value="F:DNA-binding transcription factor activity"/>
    <property type="evidence" value="ECO:0007669"/>
    <property type="project" value="InterPro"/>
</dbReference>
<dbReference type="SUPFAM" id="SSF46689">
    <property type="entry name" value="Homeodomain-like"/>
    <property type="match status" value="1"/>
</dbReference>
<keyword evidence="3" id="KW-0804">Transcription</keyword>
<proteinExistence type="predicted"/>
<dbReference type="PANTHER" id="PTHR47893">
    <property type="entry name" value="REGULATORY PROTEIN PCHR"/>
    <property type="match status" value="1"/>
</dbReference>
<dbReference type="PROSITE" id="PS00041">
    <property type="entry name" value="HTH_ARAC_FAMILY_1"/>
    <property type="match status" value="1"/>
</dbReference>
<evidence type="ECO:0000256" key="3">
    <source>
        <dbReference type="ARBA" id="ARBA00023163"/>
    </source>
</evidence>
<dbReference type="EMBL" id="DRGL01000028">
    <property type="protein sequence ID" value="HEA21011.1"/>
    <property type="molecule type" value="Genomic_DNA"/>
</dbReference>
<dbReference type="Proteomes" id="UP000886191">
    <property type="component" value="Unassembled WGS sequence"/>
</dbReference>
<feature type="domain" description="HTH araC/xylS-type" evidence="4">
    <location>
        <begin position="237"/>
        <end position="335"/>
    </location>
</feature>
<dbReference type="InterPro" id="IPR053142">
    <property type="entry name" value="PchR_regulatory_protein"/>
</dbReference>
<reference evidence="5" key="1">
    <citation type="journal article" date="2020" name="mSystems">
        <title>Genome- and Community-Level Interaction Insights into Carbon Utilization and Element Cycling Functions of Hydrothermarchaeota in Hydrothermal Sediment.</title>
        <authorList>
            <person name="Zhou Z."/>
            <person name="Liu Y."/>
            <person name="Xu W."/>
            <person name="Pan J."/>
            <person name="Luo Z.H."/>
            <person name="Li M."/>
        </authorList>
    </citation>
    <scope>NUCLEOTIDE SEQUENCE [LARGE SCALE GENOMIC DNA]</scope>
    <source>
        <strain evidence="5">HyVt-345</strain>
    </source>
</reference>
<evidence type="ECO:0000313" key="5">
    <source>
        <dbReference type="EMBL" id="HEA21011.1"/>
    </source>
</evidence>
<protein>
    <submittedName>
        <fullName evidence="5">AraC family transcriptional regulator</fullName>
    </submittedName>
</protein>
<dbReference type="InterPro" id="IPR018062">
    <property type="entry name" value="HTH_AraC-typ_CS"/>
</dbReference>
<dbReference type="PROSITE" id="PS01124">
    <property type="entry name" value="HTH_ARAC_FAMILY_2"/>
    <property type="match status" value="1"/>
</dbReference>
<keyword evidence="2" id="KW-0238">DNA-binding</keyword>
<comment type="caution">
    <text evidence="5">The sequence shown here is derived from an EMBL/GenBank/DDBJ whole genome shotgun (WGS) entry which is preliminary data.</text>
</comment>
<evidence type="ECO:0000259" key="4">
    <source>
        <dbReference type="PROSITE" id="PS01124"/>
    </source>
</evidence>
<dbReference type="SMART" id="SM00342">
    <property type="entry name" value="HTH_ARAC"/>
    <property type="match status" value="1"/>
</dbReference>
<gene>
    <name evidence="5" type="ORF">ENH87_08830</name>
</gene>
<organism evidence="5">
    <name type="scientific">Pricia antarctica</name>
    <dbReference type="NCBI Taxonomy" id="641691"/>
    <lineage>
        <taxon>Bacteria</taxon>
        <taxon>Pseudomonadati</taxon>
        <taxon>Bacteroidota</taxon>
        <taxon>Flavobacteriia</taxon>
        <taxon>Flavobacteriales</taxon>
        <taxon>Flavobacteriaceae</taxon>
        <taxon>Pricia</taxon>
    </lineage>
</organism>
<dbReference type="InterPro" id="IPR009057">
    <property type="entry name" value="Homeodomain-like_sf"/>
</dbReference>
<name>A0A831QPM3_9FLAO</name>
<dbReference type="Pfam" id="PF12833">
    <property type="entry name" value="HTH_18"/>
    <property type="match status" value="1"/>
</dbReference>